<dbReference type="Gene3D" id="2.60.40.10">
    <property type="entry name" value="Immunoglobulins"/>
    <property type="match status" value="1"/>
</dbReference>
<evidence type="ECO:0000313" key="6">
    <source>
        <dbReference type="Proteomes" id="UP000321567"/>
    </source>
</evidence>
<dbReference type="AlphaFoldDB" id="A0A512H4S1"/>
<evidence type="ECO:0000256" key="2">
    <source>
        <dbReference type="ARBA" id="ARBA00022801"/>
    </source>
</evidence>
<evidence type="ECO:0000313" key="5">
    <source>
        <dbReference type="EMBL" id="GEO80433.1"/>
    </source>
</evidence>
<evidence type="ECO:0000259" key="4">
    <source>
        <dbReference type="SMART" id="SM00642"/>
    </source>
</evidence>
<dbReference type="InterPro" id="IPR006047">
    <property type="entry name" value="GH13_cat_dom"/>
</dbReference>
<gene>
    <name evidence="5" type="ORF">ROR02_05640</name>
</gene>
<dbReference type="InterPro" id="IPR011837">
    <property type="entry name" value="Glycogen_debranch_GlgX"/>
</dbReference>
<dbReference type="Pfam" id="PF02922">
    <property type="entry name" value="CBM_48"/>
    <property type="match status" value="1"/>
</dbReference>
<keyword evidence="6" id="KW-1185">Reference proteome</keyword>
<dbReference type="Gene3D" id="3.20.20.80">
    <property type="entry name" value="Glycosidases"/>
    <property type="match status" value="1"/>
</dbReference>
<accession>A0A512H4S1</accession>
<dbReference type="InterPro" id="IPR004193">
    <property type="entry name" value="Glyco_hydro_13_N"/>
</dbReference>
<feature type="domain" description="Glycosyl hydrolase family 13 catalytic" evidence="4">
    <location>
        <begin position="180"/>
        <end position="562"/>
    </location>
</feature>
<keyword evidence="2" id="KW-0378">Hydrolase</keyword>
<dbReference type="CDD" id="cd11326">
    <property type="entry name" value="AmyAc_Glg_debranch"/>
    <property type="match status" value="1"/>
</dbReference>
<dbReference type="CDD" id="cd02856">
    <property type="entry name" value="E_set_GDE_Isoamylase_N"/>
    <property type="match status" value="1"/>
</dbReference>
<dbReference type="InterPro" id="IPR013783">
    <property type="entry name" value="Ig-like_fold"/>
</dbReference>
<dbReference type="RefSeq" id="WP_147162494.1">
    <property type="nucleotide sequence ID" value="NZ_BJZO01000009.1"/>
</dbReference>
<dbReference type="Gene3D" id="2.60.40.1180">
    <property type="entry name" value="Golgi alpha-mannosidase II"/>
    <property type="match status" value="1"/>
</dbReference>
<comment type="similarity">
    <text evidence="1">Belongs to the glycosyl hydrolase 13 family.</text>
</comment>
<evidence type="ECO:0000256" key="1">
    <source>
        <dbReference type="ARBA" id="ARBA00008061"/>
    </source>
</evidence>
<dbReference type="SUPFAM" id="SSF81296">
    <property type="entry name" value="E set domains"/>
    <property type="match status" value="1"/>
</dbReference>
<reference evidence="5 6" key="1">
    <citation type="submission" date="2019-07" db="EMBL/GenBank/DDBJ databases">
        <title>Whole genome shotgun sequence of Rhodospirillum oryzae NBRC 107573.</title>
        <authorList>
            <person name="Hosoyama A."/>
            <person name="Uohara A."/>
            <person name="Ohji S."/>
            <person name="Ichikawa N."/>
        </authorList>
    </citation>
    <scope>NUCLEOTIDE SEQUENCE [LARGE SCALE GENOMIC DNA]</scope>
    <source>
        <strain evidence="5 6">NBRC 107573</strain>
    </source>
</reference>
<dbReference type="PANTHER" id="PTHR43002">
    <property type="entry name" value="GLYCOGEN DEBRANCHING ENZYME"/>
    <property type="match status" value="1"/>
</dbReference>
<dbReference type="GO" id="GO:0004135">
    <property type="term" value="F:amylo-alpha-1,6-glucosidase activity"/>
    <property type="evidence" value="ECO:0007669"/>
    <property type="project" value="InterPro"/>
</dbReference>
<name>A0A512H4S1_9PROT</name>
<dbReference type="InterPro" id="IPR014756">
    <property type="entry name" value="Ig_E-set"/>
</dbReference>
<dbReference type="OrthoDB" id="3236218at2"/>
<dbReference type="NCBIfam" id="TIGR02100">
    <property type="entry name" value="glgX_debranch"/>
    <property type="match status" value="1"/>
</dbReference>
<dbReference type="SUPFAM" id="SSF51011">
    <property type="entry name" value="Glycosyl hydrolase domain"/>
    <property type="match status" value="1"/>
</dbReference>
<dbReference type="GO" id="GO:0005980">
    <property type="term" value="P:glycogen catabolic process"/>
    <property type="evidence" value="ECO:0007669"/>
    <property type="project" value="InterPro"/>
</dbReference>
<dbReference type="Proteomes" id="UP000321567">
    <property type="component" value="Unassembled WGS sequence"/>
</dbReference>
<comment type="caution">
    <text evidence="5">The sequence shown here is derived from an EMBL/GenBank/DDBJ whole genome shotgun (WGS) entry which is preliminary data.</text>
</comment>
<dbReference type="InterPro" id="IPR017853">
    <property type="entry name" value="GH"/>
</dbReference>
<protein>
    <submittedName>
        <fullName evidence="5">Glycogen operon protein GlgX homolog</fullName>
    </submittedName>
</protein>
<dbReference type="InterPro" id="IPR044505">
    <property type="entry name" value="GlgX_Isoamylase_N_E_set"/>
</dbReference>
<dbReference type="Pfam" id="PF00128">
    <property type="entry name" value="Alpha-amylase"/>
    <property type="match status" value="1"/>
</dbReference>
<dbReference type="InterPro" id="IPR013780">
    <property type="entry name" value="Glyco_hydro_b"/>
</dbReference>
<evidence type="ECO:0000256" key="3">
    <source>
        <dbReference type="ARBA" id="ARBA00023295"/>
    </source>
</evidence>
<dbReference type="EMBL" id="BJZO01000009">
    <property type="protein sequence ID" value="GEO80433.1"/>
    <property type="molecule type" value="Genomic_DNA"/>
</dbReference>
<proteinExistence type="inferred from homology"/>
<dbReference type="SMART" id="SM00642">
    <property type="entry name" value="Aamy"/>
    <property type="match status" value="1"/>
</dbReference>
<organism evidence="5 6">
    <name type="scientific">Pararhodospirillum oryzae</name>
    <dbReference type="NCBI Taxonomy" id="478448"/>
    <lineage>
        <taxon>Bacteria</taxon>
        <taxon>Pseudomonadati</taxon>
        <taxon>Pseudomonadota</taxon>
        <taxon>Alphaproteobacteria</taxon>
        <taxon>Rhodospirillales</taxon>
        <taxon>Rhodospirillaceae</taxon>
        <taxon>Pararhodospirillum</taxon>
    </lineage>
</organism>
<sequence>MERHLEPGLPWPLGAHLVDGGVNWAVFSAHATAVELCLFPEDRDQEIRMALPGRTGPVLHGFLPGAGAGLRYGLRAHGAYEPEHGHRFNPNKLLIDPLARALDGPVIWDNALFGYLPDAAEGDLTFSTTDSAPFVPRALVIPEQGRPGLPRPLDPGRLVIYEAHVRGSTMTRDDVRRTARGTFEAFAAPGMIDHLRRLGVTAVELLPVWAFADEAALWRTGRTNYWGYNPICFAAPHTAYGDPDAFCRLADRLHEAGLALILDVVVNHTAEGDEFGPTLSWRGLDNVSCYRLRPDNPRRYLNDSACGNTLRLEHPQLLRMVMDALRLWVRERGVDGFRFDLALTPARHHGVFDPQGPFLSALAQDPLLCQVLLIAEPWDMGPGGHATGRFPPPWHDWNDAFRDGVRRFWLREGTAGTLATALAGSSPVFQPAGRGPLAAINYVTSHDGFSLSDLVSYARKHNEANGEGNQDGMDADFSANHGIEGPTDHPGIQALRDRQRRNLVASLFLALGVPMLRGGDEMGQSQDGNNNAYCHDGPLTWLDWEKEDPAFATFIARVAALRARLPQVRRDVFLSGAPGQDGMSDVVWRRPDGDPMGLGEWNGPLKAFSMRLSGGNGTPDLLLLVNGGGLSQTFRLPEDRPWVVAVSTCEADNPDFVPQATPSASVPSEPEALLLPPLSLVALTG</sequence>
<keyword evidence="3" id="KW-0326">Glycosidase</keyword>
<dbReference type="SUPFAM" id="SSF51445">
    <property type="entry name" value="(Trans)glycosidases"/>
    <property type="match status" value="1"/>
</dbReference>